<evidence type="ECO:0000313" key="1">
    <source>
        <dbReference type="EMBL" id="OTP67689.1"/>
    </source>
</evidence>
<dbReference type="AlphaFoldDB" id="A0A242M8U8"/>
<protein>
    <submittedName>
        <fullName evidence="1">Uncharacterized protein</fullName>
    </submittedName>
</protein>
<proteinExistence type="predicted"/>
<accession>A0A242M8U8</accession>
<comment type="caution">
    <text evidence="1">The sequence shown here is derived from an EMBL/GenBank/DDBJ whole genome shotgun (WGS) entry which is preliminary data.</text>
</comment>
<dbReference type="EMBL" id="NBTY01000192">
    <property type="protein sequence ID" value="OTP67689.1"/>
    <property type="molecule type" value="Genomic_DNA"/>
</dbReference>
<sequence>MAPLRRKLTGAFTPKTPWRHYAENEMAPIRRKFTPKALQEEVIETGFDPDDPASVQAAIAYVEAKVDAKVAPYRGNRLVEEAADQIKAECRANILAQVEAHTGRGSRTLH</sequence>
<name>A0A242M8U8_CABSO</name>
<gene>
    <name evidence="1" type="ORF">PAMC26510_30340</name>
</gene>
<evidence type="ECO:0000313" key="2">
    <source>
        <dbReference type="Proteomes" id="UP000194546"/>
    </source>
</evidence>
<reference evidence="1 2" key="1">
    <citation type="submission" date="2017-03" db="EMBL/GenBank/DDBJ databases">
        <title>Genome analysis of strain PAMC 26510.</title>
        <authorList>
            <person name="Oh H.-M."/>
            <person name="Yang J.-A."/>
        </authorList>
    </citation>
    <scope>NUCLEOTIDE SEQUENCE [LARGE SCALE GENOMIC DNA]</scope>
    <source>
        <strain evidence="1 2">PAMC 26510</strain>
    </source>
</reference>
<dbReference type="Proteomes" id="UP000194546">
    <property type="component" value="Unassembled WGS sequence"/>
</dbReference>
<organism evidence="1 2">
    <name type="scientific">Caballeronia sordidicola</name>
    <name type="common">Burkholderia sordidicola</name>
    <dbReference type="NCBI Taxonomy" id="196367"/>
    <lineage>
        <taxon>Bacteria</taxon>
        <taxon>Pseudomonadati</taxon>
        <taxon>Pseudomonadota</taxon>
        <taxon>Betaproteobacteria</taxon>
        <taxon>Burkholderiales</taxon>
        <taxon>Burkholderiaceae</taxon>
        <taxon>Caballeronia</taxon>
    </lineage>
</organism>